<dbReference type="CDD" id="cd04301">
    <property type="entry name" value="NAT_SF"/>
    <property type="match status" value="1"/>
</dbReference>
<sequence length="431" mass="47238">MEYLVREYTDDDLDHIVHLWDATATLGQPSIFSVGECLAALAAKQPAVVAVRDGHLVAAAVSTVDTDRAWIMRMAVHPDHRGQGLVSSLLTSLERYLLSQGARRISYVLPYEEQLAMGLEKAGYERLPAAAYYERREGLGPGEAATLESLGGRIQPDGLWEGLSGMTFEKEFIESHVVLPLQRREEARAHGFVPPRSVILFGPPGTGKTSFARAIASRLGWPFVEIYPSRLSSHPHGLAIGLRETFARLDLLERVVVFIDEVEEIVSERSTPAASEPGRGAHGVVNELLKLVPAFRERDSRLLICATNSVRSIDSAFLRPGRFDYIVPVGPPDDVGRRAIWTSLVGRAERDDVDLDRLVDASENMTPADLAHCAQAAAHRSFERGLAVGQPRGSRGAETEDYLDAIALVRPTVGAEMAAAFQEDIDRFGRV</sequence>
<comment type="caution">
    <text evidence="6">The sequence shown here is derived from an EMBL/GenBank/DDBJ whole genome shotgun (WGS) entry which is preliminary data.</text>
</comment>
<protein>
    <submittedName>
        <fullName evidence="6">GNAT family N-acetyltransferase</fullName>
    </submittedName>
</protein>
<dbReference type="SMART" id="SM00382">
    <property type="entry name" value="AAA"/>
    <property type="match status" value="1"/>
</dbReference>
<dbReference type="InterPro" id="IPR003593">
    <property type="entry name" value="AAA+_ATPase"/>
</dbReference>
<evidence type="ECO:0000313" key="6">
    <source>
        <dbReference type="EMBL" id="RNL60802.1"/>
    </source>
</evidence>
<dbReference type="Pfam" id="PF00583">
    <property type="entry name" value="Acetyltransf_1"/>
    <property type="match status" value="1"/>
</dbReference>
<dbReference type="InterPro" id="IPR003959">
    <property type="entry name" value="ATPase_AAA_core"/>
</dbReference>
<dbReference type="PROSITE" id="PS51186">
    <property type="entry name" value="GNAT"/>
    <property type="match status" value="1"/>
</dbReference>
<dbReference type="Proteomes" id="UP000267128">
    <property type="component" value="Unassembled WGS sequence"/>
</dbReference>
<dbReference type="SUPFAM" id="SSF52540">
    <property type="entry name" value="P-loop containing nucleoside triphosphate hydrolases"/>
    <property type="match status" value="1"/>
</dbReference>
<comment type="similarity">
    <text evidence="1 4">Belongs to the AAA ATPase family.</text>
</comment>
<gene>
    <name evidence="6" type="ORF">EFK50_21175</name>
</gene>
<evidence type="ECO:0000256" key="4">
    <source>
        <dbReference type="RuleBase" id="RU003651"/>
    </source>
</evidence>
<evidence type="ECO:0000313" key="7">
    <source>
        <dbReference type="Proteomes" id="UP000267128"/>
    </source>
</evidence>
<dbReference type="InterPro" id="IPR050221">
    <property type="entry name" value="26S_Proteasome_ATPase"/>
</dbReference>
<dbReference type="SUPFAM" id="SSF55729">
    <property type="entry name" value="Acyl-CoA N-acyltransferases (Nat)"/>
    <property type="match status" value="1"/>
</dbReference>
<name>A0A3N0CBJ1_9ACTN</name>
<dbReference type="CDD" id="cd19481">
    <property type="entry name" value="RecA-like_protease"/>
    <property type="match status" value="1"/>
</dbReference>
<organism evidence="6 7">
    <name type="scientific">Nocardioides marmoriginsengisoli</name>
    <dbReference type="NCBI Taxonomy" id="661483"/>
    <lineage>
        <taxon>Bacteria</taxon>
        <taxon>Bacillati</taxon>
        <taxon>Actinomycetota</taxon>
        <taxon>Actinomycetes</taxon>
        <taxon>Propionibacteriales</taxon>
        <taxon>Nocardioidaceae</taxon>
        <taxon>Nocardioides</taxon>
    </lineage>
</organism>
<keyword evidence="2 4" id="KW-0547">Nucleotide-binding</keyword>
<dbReference type="PROSITE" id="PS00674">
    <property type="entry name" value="AAA"/>
    <property type="match status" value="1"/>
</dbReference>
<dbReference type="InterPro" id="IPR016181">
    <property type="entry name" value="Acyl_CoA_acyltransferase"/>
</dbReference>
<dbReference type="OrthoDB" id="9802352at2"/>
<dbReference type="GO" id="GO:0016887">
    <property type="term" value="F:ATP hydrolysis activity"/>
    <property type="evidence" value="ECO:0007669"/>
    <property type="project" value="InterPro"/>
</dbReference>
<keyword evidence="6" id="KW-0808">Transferase</keyword>
<dbReference type="InterPro" id="IPR003960">
    <property type="entry name" value="ATPase_AAA_CS"/>
</dbReference>
<dbReference type="PANTHER" id="PTHR23073">
    <property type="entry name" value="26S PROTEASOME REGULATORY SUBUNIT"/>
    <property type="match status" value="1"/>
</dbReference>
<dbReference type="EMBL" id="RJSE01000009">
    <property type="protein sequence ID" value="RNL60802.1"/>
    <property type="molecule type" value="Genomic_DNA"/>
</dbReference>
<reference evidence="6 7" key="1">
    <citation type="submission" date="2018-11" db="EMBL/GenBank/DDBJ databases">
        <authorList>
            <person name="Li F."/>
        </authorList>
    </citation>
    <scope>NUCLEOTIDE SEQUENCE [LARGE SCALE GENOMIC DNA]</scope>
    <source>
        <strain evidence="6 7">Gsoil 097</strain>
    </source>
</reference>
<dbReference type="Gene3D" id="1.10.8.60">
    <property type="match status" value="1"/>
</dbReference>
<dbReference type="RefSeq" id="WP_123229555.1">
    <property type="nucleotide sequence ID" value="NZ_RJSE01000009.1"/>
</dbReference>
<accession>A0A3N0CBJ1</accession>
<keyword evidence="3 4" id="KW-0067">ATP-binding</keyword>
<evidence type="ECO:0000256" key="1">
    <source>
        <dbReference type="ARBA" id="ARBA00006914"/>
    </source>
</evidence>
<evidence type="ECO:0000256" key="3">
    <source>
        <dbReference type="ARBA" id="ARBA00022840"/>
    </source>
</evidence>
<dbReference type="AlphaFoldDB" id="A0A3N0CBJ1"/>
<dbReference type="Gene3D" id="3.40.50.300">
    <property type="entry name" value="P-loop containing nucleotide triphosphate hydrolases"/>
    <property type="match status" value="1"/>
</dbReference>
<feature type="domain" description="N-acetyltransferase" evidence="5">
    <location>
        <begin position="3"/>
        <end position="174"/>
    </location>
</feature>
<proteinExistence type="inferred from homology"/>
<dbReference type="InterPro" id="IPR027417">
    <property type="entry name" value="P-loop_NTPase"/>
</dbReference>
<dbReference type="GO" id="GO:0005524">
    <property type="term" value="F:ATP binding"/>
    <property type="evidence" value="ECO:0007669"/>
    <property type="project" value="UniProtKB-KW"/>
</dbReference>
<dbReference type="Pfam" id="PF00004">
    <property type="entry name" value="AAA"/>
    <property type="match status" value="1"/>
</dbReference>
<evidence type="ECO:0000256" key="2">
    <source>
        <dbReference type="ARBA" id="ARBA00022741"/>
    </source>
</evidence>
<keyword evidence="7" id="KW-1185">Reference proteome</keyword>
<dbReference type="GO" id="GO:0016747">
    <property type="term" value="F:acyltransferase activity, transferring groups other than amino-acyl groups"/>
    <property type="evidence" value="ECO:0007669"/>
    <property type="project" value="InterPro"/>
</dbReference>
<evidence type="ECO:0000259" key="5">
    <source>
        <dbReference type="PROSITE" id="PS51186"/>
    </source>
</evidence>
<dbReference type="InterPro" id="IPR000182">
    <property type="entry name" value="GNAT_dom"/>
</dbReference>
<dbReference type="Gene3D" id="3.40.630.30">
    <property type="match status" value="1"/>
</dbReference>